<feature type="transmembrane region" description="Helical" evidence="6">
    <location>
        <begin position="70"/>
        <end position="88"/>
    </location>
</feature>
<dbReference type="Proteomes" id="UP001314263">
    <property type="component" value="Unassembled WGS sequence"/>
</dbReference>
<reference evidence="8 9" key="1">
    <citation type="submission" date="2023-10" db="EMBL/GenBank/DDBJ databases">
        <authorList>
            <person name="Maclean D."/>
            <person name="Macfadyen A."/>
        </authorList>
    </citation>
    <scope>NUCLEOTIDE SEQUENCE [LARGE SCALE GENOMIC DNA]</scope>
</reference>
<evidence type="ECO:0000256" key="1">
    <source>
        <dbReference type="ARBA" id="ARBA00004141"/>
    </source>
</evidence>
<evidence type="ECO:0000256" key="4">
    <source>
        <dbReference type="ARBA" id="ARBA00023136"/>
    </source>
</evidence>
<feature type="transmembrane region" description="Helical" evidence="6">
    <location>
        <begin position="12"/>
        <end position="28"/>
    </location>
</feature>
<feature type="compositionally biased region" description="Low complexity" evidence="5">
    <location>
        <begin position="343"/>
        <end position="359"/>
    </location>
</feature>
<evidence type="ECO:0000256" key="6">
    <source>
        <dbReference type="SAM" id="Phobius"/>
    </source>
</evidence>
<protein>
    <recommendedName>
        <fullName evidence="7">Sugar phosphate transporter domain-containing protein</fullName>
    </recommendedName>
</protein>
<dbReference type="AlphaFoldDB" id="A0AAV1I4D8"/>
<dbReference type="PANTHER" id="PTHR11132">
    <property type="entry name" value="SOLUTE CARRIER FAMILY 35"/>
    <property type="match status" value="1"/>
</dbReference>
<evidence type="ECO:0000256" key="5">
    <source>
        <dbReference type="SAM" id="MobiDB-lite"/>
    </source>
</evidence>
<dbReference type="Pfam" id="PF03151">
    <property type="entry name" value="TPT"/>
    <property type="match status" value="1"/>
</dbReference>
<accession>A0AAV1I4D8</accession>
<organism evidence="8 9">
    <name type="scientific">Coccomyxa viridis</name>
    <dbReference type="NCBI Taxonomy" id="1274662"/>
    <lineage>
        <taxon>Eukaryota</taxon>
        <taxon>Viridiplantae</taxon>
        <taxon>Chlorophyta</taxon>
        <taxon>core chlorophytes</taxon>
        <taxon>Trebouxiophyceae</taxon>
        <taxon>Trebouxiophyceae incertae sedis</taxon>
        <taxon>Coccomyxaceae</taxon>
        <taxon>Coccomyxa</taxon>
    </lineage>
</organism>
<dbReference type="GO" id="GO:0016020">
    <property type="term" value="C:membrane"/>
    <property type="evidence" value="ECO:0007669"/>
    <property type="project" value="UniProtKB-SubCell"/>
</dbReference>
<feature type="transmembrane region" description="Helical" evidence="6">
    <location>
        <begin position="256"/>
        <end position="278"/>
    </location>
</feature>
<feature type="transmembrane region" description="Helical" evidence="6">
    <location>
        <begin position="187"/>
        <end position="206"/>
    </location>
</feature>
<feature type="transmembrane region" description="Helical" evidence="6">
    <location>
        <begin position="226"/>
        <end position="249"/>
    </location>
</feature>
<evidence type="ECO:0000313" key="9">
    <source>
        <dbReference type="Proteomes" id="UP001314263"/>
    </source>
</evidence>
<feature type="transmembrane region" description="Helical" evidence="6">
    <location>
        <begin position="100"/>
        <end position="121"/>
    </location>
</feature>
<name>A0AAV1I4D8_9CHLO</name>
<keyword evidence="2 6" id="KW-0812">Transmembrane</keyword>
<gene>
    <name evidence="8" type="ORF">CVIRNUC_005166</name>
</gene>
<comment type="caution">
    <text evidence="8">The sequence shown here is derived from an EMBL/GenBank/DDBJ whole genome shotgun (WGS) entry which is preliminary data.</text>
</comment>
<dbReference type="EMBL" id="CAUYUE010000006">
    <property type="protein sequence ID" value="CAK0780761.1"/>
    <property type="molecule type" value="Genomic_DNA"/>
</dbReference>
<feature type="transmembrane region" description="Helical" evidence="6">
    <location>
        <begin position="156"/>
        <end position="175"/>
    </location>
</feature>
<sequence length="359" mass="37770">MSGKMADFYKPIAYGLLNVVSASGIVFANKAVMTTFGFHFIYALTLIHTLATLVGMKVFAYIGMYEKKRLPKMSIASLAAAYVGYIVLNNLNLQMNTVGFYQISKIAVAPAVLAAEAVFFGKRASRKVVAAIVIVCLGVGLSTVTDTQMGSNLMGWAVGGGAIASTALYQIWAGTKQKELGAGSMQLLNEYSPIAAGFLGVLIPIFEPVGWAHAEPGTLLGYQYSAAAIVAIAVSAGLGLLVSLSTFLVIGATSSLTYNVVGHIKTVIILMGGCMFFGDQMPLKKLAGISIAMSGIIWYSQLKLQQVAQASREKLPTYLPVPTSETNGAAINGHFGGNHEGSVTKTSSRSSSIKTADLK</sequence>
<dbReference type="InterPro" id="IPR050186">
    <property type="entry name" value="TPT_transporter"/>
</dbReference>
<dbReference type="InterPro" id="IPR004853">
    <property type="entry name" value="Sugar_P_trans_dom"/>
</dbReference>
<feature type="transmembrane region" description="Helical" evidence="6">
    <location>
        <begin position="128"/>
        <end position="144"/>
    </location>
</feature>
<evidence type="ECO:0000259" key="7">
    <source>
        <dbReference type="Pfam" id="PF03151"/>
    </source>
</evidence>
<feature type="transmembrane region" description="Helical" evidence="6">
    <location>
        <begin position="40"/>
        <end position="63"/>
    </location>
</feature>
<feature type="domain" description="Sugar phosphate transporter" evidence="7">
    <location>
        <begin position="26"/>
        <end position="300"/>
    </location>
</feature>
<evidence type="ECO:0000256" key="3">
    <source>
        <dbReference type="ARBA" id="ARBA00022989"/>
    </source>
</evidence>
<keyword evidence="9" id="KW-1185">Reference proteome</keyword>
<evidence type="ECO:0000256" key="2">
    <source>
        <dbReference type="ARBA" id="ARBA00022692"/>
    </source>
</evidence>
<comment type="subcellular location">
    <subcellularLocation>
        <location evidence="1">Membrane</location>
        <topology evidence="1">Multi-pass membrane protein</topology>
    </subcellularLocation>
</comment>
<evidence type="ECO:0000313" key="8">
    <source>
        <dbReference type="EMBL" id="CAK0780761.1"/>
    </source>
</evidence>
<proteinExistence type="predicted"/>
<keyword evidence="4 6" id="KW-0472">Membrane</keyword>
<keyword evidence="3 6" id="KW-1133">Transmembrane helix</keyword>
<feature type="region of interest" description="Disordered" evidence="5">
    <location>
        <begin position="330"/>
        <end position="359"/>
    </location>
</feature>